<dbReference type="GO" id="GO:0003677">
    <property type="term" value="F:DNA binding"/>
    <property type="evidence" value="ECO:0007669"/>
    <property type="project" value="InterPro"/>
</dbReference>
<proteinExistence type="predicted"/>
<comment type="caution">
    <text evidence="2">The sequence shown here is derived from an EMBL/GenBank/DDBJ whole genome shotgun (WGS) entry which is preliminary data.</text>
</comment>
<sequence length="404" mass="44515">MRDSDMHIGARIAEQRRLAHLTGRGLAQRASVSYSLLSKVESGNRPASPALVAAVARALHIEASTLMGQPFQDDQRDARYEAPLAAVRAALENWDVALEPQTAPRPLREVHRDVQRMNDIRRGADYLAVLSGTPPLIEELVQHAHRLEGRELERLHRALAFAYRCVHDATHKLGHLDLSNIILARMVVSAEKSGDPYLVMLTGFLRAQSCFSTGRHDIGLRLMEQCLADVAPAADRGETPALCVQGNLRLRATILAARTAPGVKAAADAARAHWDEAWETARRLGGETTNYLLSYGPSNALVHQVALEVEVGEYGRALRLAADVHLDAGFARRYPDRVSHHLIDISRAQLWTGDRAGAYESLRQARAAAPQQVRFHPQARDTVRALRRAADREGVGAMARWMGV</sequence>
<accession>A0A7X6D0G9</accession>
<dbReference type="Proteomes" id="UP000578686">
    <property type="component" value="Unassembled WGS sequence"/>
</dbReference>
<dbReference type="SMART" id="SM00530">
    <property type="entry name" value="HTH_XRE"/>
    <property type="match status" value="1"/>
</dbReference>
<dbReference type="InterPro" id="IPR001387">
    <property type="entry name" value="Cro/C1-type_HTH"/>
</dbReference>
<feature type="domain" description="HTH cro/C1-type" evidence="1">
    <location>
        <begin position="12"/>
        <end position="66"/>
    </location>
</feature>
<dbReference type="InterPro" id="IPR010982">
    <property type="entry name" value="Lambda_DNA-bd_dom_sf"/>
</dbReference>
<reference evidence="2 3" key="1">
    <citation type="submission" date="2020-03" db="EMBL/GenBank/DDBJ databases">
        <title>Draft genome of Streptomyces sp. ventii, isolated from the Axial Seamount in the Pacific Ocean, and resequencing of the two type strains Streptomyces lonarensis strain NCL 716 and Streptomyces bohaiensis strain 11A07.</title>
        <authorList>
            <person name="Loughran R.M."/>
            <person name="Pfannmuller K.M."/>
            <person name="Wasson B.J."/>
            <person name="Deadmond M.C."/>
            <person name="Paddock B.E."/>
            <person name="Koyack M.J."/>
            <person name="Gallegos D.A."/>
            <person name="Mitchell E.A."/>
            <person name="Ushijima B."/>
            <person name="Saw J.H."/>
            <person name="Mcphail K.L."/>
            <person name="Videau P."/>
        </authorList>
    </citation>
    <scope>NUCLEOTIDE SEQUENCE [LARGE SCALE GENOMIC DNA]</scope>
    <source>
        <strain evidence="2 3">NCL716</strain>
    </source>
</reference>
<evidence type="ECO:0000259" key="1">
    <source>
        <dbReference type="PROSITE" id="PS50943"/>
    </source>
</evidence>
<protein>
    <submittedName>
        <fullName evidence="2">Helix-turn-helix transcriptional regulator</fullName>
    </submittedName>
</protein>
<dbReference type="AlphaFoldDB" id="A0A7X6D0G9"/>
<keyword evidence="3" id="KW-1185">Reference proteome</keyword>
<evidence type="ECO:0000313" key="2">
    <source>
        <dbReference type="EMBL" id="NJQ05783.1"/>
    </source>
</evidence>
<dbReference type="Gene3D" id="1.10.260.40">
    <property type="entry name" value="lambda repressor-like DNA-binding domains"/>
    <property type="match status" value="1"/>
</dbReference>
<dbReference type="RefSeq" id="WP_167969058.1">
    <property type="nucleotide sequence ID" value="NZ_BHZG01000288.1"/>
</dbReference>
<gene>
    <name evidence="2" type="ORF">HCN56_09385</name>
</gene>
<dbReference type="CDD" id="cd00093">
    <property type="entry name" value="HTH_XRE"/>
    <property type="match status" value="1"/>
</dbReference>
<dbReference type="Pfam" id="PF13560">
    <property type="entry name" value="HTH_31"/>
    <property type="match status" value="1"/>
</dbReference>
<dbReference type="SUPFAM" id="SSF47413">
    <property type="entry name" value="lambda repressor-like DNA-binding domains"/>
    <property type="match status" value="1"/>
</dbReference>
<evidence type="ECO:0000313" key="3">
    <source>
        <dbReference type="Proteomes" id="UP000578686"/>
    </source>
</evidence>
<dbReference type="EMBL" id="JAAVJD010000050">
    <property type="protein sequence ID" value="NJQ05783.1"/>
    <property type="molecule type" value="Genomic_DNA"/>
</dbReference>
<name>A0A7X6D0G9_9ACTN</name>
<organism evidence="2 3">
    <name type="scientific">Streptomyces lonarensis</name>
    <dbReference type="NCBI Taxonomy" id="700599"/>
    <lineage>
        <taxon>Bacteria</taxon>
        <taxon>Bacillati</taxon>
        <taxon>Actinomycetota</taxon>
        <taxon>Actinomycetes</taxon>
        <taxon>Kitasatosporales</taxon>
        <taxon>Streptomycetaceae</taxon>
        <taxon>Streptomyces</taxon>
    </lineage>
</organism>
<dbReference type="PROSITE" id="PS50943">
    <property type="entry name" value="HTH_CROC1"/>
    <property type="match status" value="1"/>
</dbReference>